<dbReference type="Proteomes" id="UP000233556">
    <property type="component" value="Unassembled WGS sequence"/>
</dbReference>
<name>A0A2I0UP36_LIMLA</name>
<reference evidence="3" key="2">
    <citation type="submission" date="2017-12" db="EMBL/GenBank/DDBJ databases">
        <title>Genome sequence of the Bar-tailed Godwit (Limosa lapponica baueri).</title>
        <authorList>
            <person name="Lima N.C.B."/>
            <person name="Parody-Merino A.M."/>
            <person name="Battley P.F."/>
            <person name="Fidler A.E."/>
            <person name="Prosdocimi F."/>
        </authorList>
    </citation>
    <scope>NUCLEOTIDE SEQUENCE [LARGE SCALE GENOMIC DNA]</scope>
</reference>
<gene>
    <name evidence="2" type="ORF">llap_1855</name>
</gene>
<accession>A0A2I0UP36</accession>
<dbReference type="EMBL" id="KZ505668">
    <property type="protein sequence ID" value="PKU47816.1"/>
    <property type="molecule type" value="Genomic_DNA"/>
</dbReference>
<evidence type="ECO:0000313" key="2">
    <source>
        <dbReference type="EMBL" id="PKU47816.1"/>
    </source>
</evidence>
<evidence type="ECO:0000256" key="1">
    <source>
        <dbReference type="SAM" id="MobiDB-lite"/>
    </source>
</evidence>
<evidence type="ECO:0000313" key="3">
    <source>
        <dbReference type="Proteomes" id="UP000233556"/>
    </source>
</evidence>
<protein>
    <recommendedName>
        <fullName evidence="4">Rna-directed dna polymerase from mobile element jockey-like</fullName>
    </recommendedName>
</protein>
<feature type="region of interest" description="Disordered" evidence="1">
    <location>
        <begin position="80"/>
        <end position="121"/>
    </location>
</feature>
<sequence>MKFNKEKDKVLHLGGKNPCTNELFHIGATHLESSFEEKDLRVLVDVKLNMSQQCALAAKKATGVLGCIAEVLPACQGRRSFPSSTHKAEVTPGVKRSLLGSPIQERHRHTGENSTKGHKDH</sequence>
<organism evidence="2 3">
    <name type="scientific">Limosa lapponica baueri</name>
    <dbReference type="NCBI Taxonomy" id="1758121"/>
    <lineage>
        <taxon>Eukaryota</taxon>
        <taxon>Metazoa</taxon>
        <taxon>Chordata</taxon>
        <taxon>Craniata</taxon>
        <taxon>Vertebrata</taxon>
        <taxon>Euteleostomi</taxon>
        <taxon>Archelosauria</taxon>
        <taxon>Archosauria</taxon>
        <taxon>Dinosauria</taxon>
        <taxon>Saurischia</taxon>
        <taxon>Theropoda</taxon>
        <taxon>Coelurosauria</taxon>
        <taxon>Aves</taxon>
        <taxon>Neognathae</taxon>
        <taxon>Neoaves</taxon>
        <taxon>Charadriiformes</taxon>
        <taxon>Scolopacidae</taxon>
        <taxon>Limosa</taxon>
    </lineage>
</organism>
<keyword evidence="3" id="KW-1185">Reference proteome</keyword>
<dbReference type="AlphaFoldDB" id="A0A2I0UP36"/>
<dbReference type="PANTHER" id="PTHR33332">
    <property type="entry name" value="REVERSE TRANSCRIPTASE DOMAIN-CONTAINING PROTEIN"/>
    <property type="match status" value="1"/>
</dbReference>
<proteinExistence type="predicted"/>
<evidence type="ECO:0008006" key="4">
    <source>
        <dbReference type="Google" id="ProtNLM"/>
    </source>
</evidence>
<dbReference type="OrthoDB" id="73680at2759"/>
<reference evidence="3" key="1">
    <citation type="submission" date="2017-11" db="EMBL/GenBank/DDBJ databases">
        <authorList>
            <person name="Lima N.C."/>
            <person name="Parody-Merino A.M."/>
            <person name="Battley P.F."/>
            <person name="Fidler A.E."/>
            <person name="Prosdocimi F."/>
        </authorList>
    </citation>
    <scope>NUCLEOTIDE SEQUENCE [LARGE SCALE GENOMIC DNA]</scope>
</reference>